<accession>A0A366I8U2</accession>
<evidence type="ECO:0000313" key="3">
    <source>
        <dbReference type="Proteomes" id="UP000253490"/>
    </source>
</evidence>
<dbReference type="EMBL" id="QNRX01000006">
    <property type="protein sequence ID" value="RBP65946.1"/>
    <property type="molecule type" value="Genomic_DNA"/>
</dbReference>
<dbReference type="RefSeq" id="WP_113920279.1">
    <property type="nucleotide sequence ID" value="NZ_QNRX01000006.1"/>
</dbReference>
<feature type="domain" description="Uroporphyrinogen decarboxylase (URO-D)" evidence="1">
    <location>
        <begin position="102"/>
        <end position="292"/>
    </location>
</feature>
<organism evidence="2 3">
    <name type="scientific">Alkalibaculum bacchi</name>
    <dbReference type="NCBI Taxonomy" id="645887"/>
    <lineage>
        <taxon>Bacteria</taxon>
        <taxon>Bacillati</taxon>
        <taxon>Bacillota</taxon>
        <taxon>Clostridia</taxon>
        <taxon>Eubacteriales</taxon>
        <taxon>Eubacteriaceae</taxon>
        <taxon>Alkalibaculum</taxon>
    </lineage>
</organism>
<dbReference type="Pfam" id="PF01208">
    <property type="entry name" value="URO-D"/>
    <property type="match status" value="1"/>
</dbReference>
<dbReference type="GO" id="GO:0004853">
    <property type="term" value="F:uroporphyrinogen decarboxylase activity"/>
    <property type="evidence" value="ECO:0007669"/>
    <property type="project" value="InterPro"/>
</dbReference>
<dbReference type="GO" id="GO:0006779">
    <property type="term" value="P:porphyrin-containing compound biosynthetic process"/>
    <property type="evidence" value="ECO:0007669"/>
    <property type="project" value="InterPro"/>
</dbReference>
<protein>
    <submittedName>
        <fullName evidence="2">Uroporphyrinogen decarboxylase</fullName>
    </submittedName>
</protein>
<dbReference type="PANTHER" id="PTHR47099:SF1">
    <property type="entry name" value="METHYLCOBAMIDE:COM METHYLTRANSFERASE MTBA"/>
    <property type="match status" value="1"/>
</dbReference>
<dbReference type="PANTHER" id="PTHR47099">
    <property type="entry name" value="METHYLCOBAMIDE:COM METHYLTRANSFERASE MTBA"/>
    <property type="match status" value="1"/>
</dbReference>
<dbReference type="InterPro" id="IPR000257">
    <property type="entry name" value="Uroporphyrinogen_deCOase"/>
</dbReference>
<dbReference type="InterPro" id="IPR052024">
    <property type="entry name" value="Methanogen_methyltrans"/>
</dbReference>
<reference evidence="2 3" key="1">
    <citation type="submission" date="2018-06" db="EMBL/GenBank/DDBJ databases">
        <title>Genomic Encyclopedia of Type Strains, Phase IV (KMG-IV): sequencing the most valuable type-strain genomes for metagenomic binning, comparative biology and taxonomic classification.</title>
        <authorList>
            <person name="Goeker M."/>
        </authorList>
    </citation>
    <scope>NUCLEOTIDE SEQUENCE [LARGE SCALE GENOMIC DNA]</scope>
    <source>
        <strain evidence="2 3">DSM 22112</strain>
    </source>
</reference>
<dbReference type="SUPFAM" id="SSF51726">
    <property type="entry name" value="UROD/MetE-like"/>
    <property type="match status" value="1"/>
</dbReference>
<dbReference type="Gene3D" id="3.20.20.210">
    <property type="match status" value="1"/>
</dbReference>
<dbReference type="AlphaFoldDB" id="A0A366I8U2"/>
<proteinExistence type="predicted"/>
<sequence length="295" mass="33296">MVSSRELVQSILRHERGARVPKGELVLDDKVIAKSLDTLSIGFDERYEFAKSLGLDMIVLSPTYPKNSLSVDCSSLDINKWVNRDLFSFVILDGAFELGLRVFGFPEYLSMVMSGDEELEEFILEVEKINKETIAKLSDQGINGIIVADDIAFQDGLIVRPSIFRELFLPTLERQVKEIESRKMTPFFHSDGYYMSVMDDIVEAGFKGIHCIDRNCKMNVKDLASYSKKICLWGHLDINDINASDDENAIKSMVSEIKDATDFKGFILGTNSGLFPGMDVDGLKRIYDKVDEFVL</sequence>
<dbReference type="Proteomes" id="UP000253490">
    <property type="component" value="Unassembled WGS sequence"/>
</dbReference>
<evidence type="ECO:0000313" key="2">
    <source>
        <dbReference type="EMBL" id="RBP65946.1"/>
    </source>
</evidence>
<dbReference type="OrthoDB" id="5502042at2"/>
<keyword evidence="3" id="KW-1185">Reference proteome</keyword>
<name>A0A366I8U2_9FIRM</name>
<gene>
    <name evidence="2" type="ORF">DES36_10656</name>
</gene>
<evidence type="ECO:0000259" key="1">
    <source>
        <dbReference type="Pfam" id="PF01208"/>
    </source>
</evidence>
<comment type="caution">
    <text evidence="2">The sequence shown here is derived from an EMBL/GenBank/DDBJ whole genome shotgun (WGS) entry which is preliminary data.</text>
</comment>
<dbReference type="InterPro" id="IPR038071">
    <property type="entry name" value="UROD/MetE-like_sf"/>
</dbReference>